<keyword evidence="3" id="KW-1185">Reference proteome</keyword>
<dbReference type="EMBL" id="VSRR010006636">
    <property type="protein sequence ID" value="MPC45238.1"/>
    <property type="molecule type" value="Genomic_DNA"/>
</dbReference>
<evidence type="ECO:0000313" key="3">
    <source>
        <dbReference type="Proteomes" id="UP000324222"/>
    </source>
</evidence>
<evidence type="ECO:0000256" key="1">
    <source>
        <dbReference type="SAM" id="MobiDB-lite"/>
    </source>
</evidence>
<gene>
    <name evidence="2" type="ORF">E2C01_038931</name>
</gene>
<sequence length="116" mass="13029">MEWRVKPEPSVATVRMKPVVIAAACLESKTQAAAMARARTAYSVHHSFALARSSLLVHQTRPVVLYYPPGNSHPQPEELEAEILLPDLGRERERRARVTESLLPSPERLGEHFHSL</sequence>
<reference evidence="2 3" key="1">
    <citation type="submission" date="2019-05" db="EMBL/GenBank/DDBJ databases">
        <title>Another draft genome of Portunus trituberculatus and its Hox gene families provides insights of decapod evolution.</title>
        <authorList>
            <person name="Jeong J.-H."/>
            <person name="Song I."/>
            <person name="Kim S."/>
            <person name="Choi T."/>
            <person name="Kim D."/>
            <person name="Ryu S."/>
            <person name="Kim W."/>
        </authorList>
    </citation>
    <scope>NUCLEOTIDE SEQUENCE [LARGE SCALE GENOMIC DNA]</scope>
    <source>
        <tissue evidence="2">Muscle</tissue>
    </source>
</reference>
<proteinExistence type="predicted"/>
<dbReference type="AlphaFoldDB" id="A0A5B7FJU2"/>
<name>A0A5B7FJU2_PORTR</name>
<accession>A0A5B7FJU2</accession>
<organism evidence="2 3">
    <name type="scientific">Portunus trituberculatus</name>
    <name type="common">Swimming crab</name>
    <name type="synonym">Neptunus trituberculatus</name>
    <dbReference type="NCBI Taxonomy" id="210409"/>
    <lineage>
        <taxon>Eukaryota</taxon>
        <taxon>Metazoa</taxon>
        <taxon>Ecdysozoa</taxon>
        <taxon>Arthropoda</taxon>
        <taxon>Crustacea</taxon>
        <taxon>Multicrustacea</taxon>
        <taxon>Malacostraca</taxon>
        <taxon>Eumalacostraca</taxon>
        <taxon>Eucarida</taxon>
        <taxon>Decapoda</taxon>
        <taxon>Pleocyemata</taxon>
        <taxon>Brachyura</taxon>
        <taxon>Eubrachyura</taxon>
        <taxon>Portunoidea</taxon>
        <taxon>Portunidae</taxon>
        <taxon>Portuninae</taxon>
        <taxon>Portunus</taxon>
    </lineage>
</organism>
<comment type="caution">
    <text evidence="2">The sequence shown here is derived from an EMBL/GenBank/DDBJ whole genome shotgun (WGS) entry which is preliminary data.</text>
</comment>
<feature type="region of interest" description="Disordered" evidence="1">
    <location>
        <begin position="96"/>
        <end position="116"/>
    </location>
</feature>
<evidence type="ECO:0000313" key="2">
    <source>
        <dbReference type="EMBL" id="MPC45238.1"/>
    </source>
</evidence>
<protein>
    <submittedName>
        <fullName evidence="2">Uncharacterized protein</fullName>
    </submittedName>
</protein>
<dbReference type="Proteomes" id="UP000324222">
    <property type="component" value="Unassembled WGS sequence"/>
</dbReference>